<reference evidence="2 4" key="2">
    <citation type="journal article" date="2018" name="Plant J.">
        <title>The Physcomitrella patens chromosome-scale assembly reveals moss genome structure and evolution.</title>
        <authorList>
            <person name="Lang D."/>
            <person name="Ullrich K.K."/>
            <person name="Murat F."/>
            <person name="Fuchs J."/>
            <person name="Jenkins J."/>
            <person name="Haas F.B."/>
            <person name="Piednoel M."/>
            <person name="Gundlach H."/>
            <person name="Van Bel M."/>
            <person name="Meyberg R."/>
            <person name="Vives C."/>
            <person name="Morata J."/>
            <person name="Symeonidi A."/>
            <person name="Hiss M."/>
            <person name="Muchero W."/>
            <person name="Kamisugi Y."/>
            <person name="Saleh O."/>
            <person name="Blanc G."/>
            <person name="Decker E.L."/>
            <person name="van Gessel N."/>
            <person name="Grimwood J."/>
            <person name="Hayes R.D."/>
            <person name="Graham S.W."/>
            <person name="Gunter L.E."/>
            <person name="McDaniel S.F."/>
            <person name="Hoernstein S.N.W."/>
            <person name="Larsson A."/>
            <person name="Li F.W."/>
            <person name="Perroud P.F."/>
            <person name="Phillips J."/>
            <person name="Ranjan P."/>
            <person name="Rokshar D.S."/>
            <person name="Rothfels C.J."/>
            <person name="Schneider L."/>
            <person name="Shu S."/>
            <person name="Stevenson D.W."/>
            <person name="Thummler F."/>
            <person name="Tillich M."/>
            <person name="Villarreal Aguilar J.C."/>
            <person name="Widiez T."/>
            <person name="Wong G.K."/>
            <person name="Wymore A."/>
            <person name="Zhang Y."/>
            <person name="Zimmer A.D."/>
            <person name="Quatrano R.S."/>
            <person name="Mayer K.F.X."/>
            <person name="Goodstein D."/>
            <person name="Casacuberta J.M."/>
            <person name="Vandepoele K."/>
            <person name="Reski R."/>
            <person name="Cuming A.C."/>
            <person name="Tuskan G.A."/>
            <person name="Maumus F."/>
            <person name="Salse J."/>
            <person name="Schmutz J."/>
            <person name="Rensing S.A."/>
        </authorList>
    </citation>
    <scope>NUCLEOTIDE SEQUENCE [LARGE SCALE GENOMIC DNA]</scope>
    <source>
        <strain evidence="3 4">cv. Gransden 2004</strain>
    </source>
</reference>
<proteinExistence type="predicted"/>
<evidence type="ECO:0000256" key="1">
    <source>
        <dbReference type="SAM" id="MobiDB-lite"/>
    </source>
</evidence>
<protein>
    <submittedName>
        <fullName evidence="2 3">Uncharacterized protein</fullName>
    </submittedName>
</protein>
<reference evidence="2 4" key="1">
    <citation type="journal article" date="2008" name="Science">
        <title>The Physcomitrella genome reveals evolutionary insights into the conquest of land by plants.</title>
        <authorList>
            <person name="Rensing S."/>
            <person name="Lang D."/>
            <person name="Zimmer A."/>
            <person name="Terry A."/>
            <person name="Salamov A."/>
            <person name="Shapiro H."/>
            <person name="Nishiyama T."/>
            <person name="Perroud P.-F."/>
            <person name="Lindquist E."/>
            <person name="Kamisugi Y."/>
            <person name="Tanahashi T."/>
            <person name="Sakakibara K."/>
            <person name="Fujita T."/>
            <person name="Oishi K."/>
            <person name="Shin-I T."/>
            <person name="Kuroki Y."/>
            <person name="Toyoda A."/>
            <person name="Suzuki Y."/>
            <person name="Hashimoto A."/>
            <person name="Yamaguchi K."/>
            <person name="Sugano A."/>
            <person name="Kohara Y."/>
            <person name="Fujiyama A."/>
            <person name="Anterola A."/>
            <person name="Aoki S."/>
            <person name="Ashton N."/>
            <person name="Barbazuk W.B."/>
            <person name="Barker E."/>
            <person name="Bennetzen J."/>
            <person name="Bezanilla M."/>
            <person name="Blankenship R."/>
            <person name="Cho S.H."/>
            <person name="Dutcher S."/>
            <person name="Estelle M."/>
            <person name="Fawcett J.A."/>
            <person name="Gundlach H."/>
            <person name="Hanada K."/>
            <person name="Heyl A."/>
            <person name="Hicks K.A."/>
            <person name="Hugh J."/>
            <person name="Lohr M."/>
            <person name="Mayer K."/>
            <person name="Melkozernov A."/>
            <person name="Murata T."/>
            <person name="Nelson D."/>
            <person name="Pils B."/>
            <person name="Prigge M."/>
            <person name="Reiss B."/>
            <person name="Renner T."/>
            <person name="Rombauts S."/>
            <person name="Rushton P."/>
            <person name="Sanderfoot A."/>
            <person name="Schween G."/>
            <person name="Shiu S.-H."/>
            <person name="Stueber K."/>
            <person name="Theodoulou F.L."/>
            <person name="Tu H."/>
            <person name="Van de Peer Y."/>
            <person name="Verrier P.J."/>
            <person name="Waters E."/>
            <person name="Wood A."/>
            <person name="Yang L."/>
            <person name="Cove D."/>
            <person name="Cuming A."/>
            <person name="Hasebe M."/>
            <person name="Lucas S."/>
            <person name="Mishler D.B."/>
            <person name="Reski R."/>
            <person name="Grigoriev I."/>
            <person name="Quatrano R.S."/>
            <person name="Boore J.L."/>
        </authorList>
    </citation>
    <scope>NUCLEOTIDE SEQUENCE [LARGE SCALE GENOMIC DNA]</scope>
    <source>
        <strain evidence="3 4">cv. Gransden 2004</strain>
    </source>
</reference>
<evidence type="ECO:0000313" key="4">
    <source>
        <dbReference type="Proteomes" id="UP000006727"/>
    </source>
</evidence>
<dbReference type="AlphaFoldDB" id="A0A2K1J6U0"/>
<evidence type="ECO:0000313" key="2">
    <source>
        <dbReference type="EMBL" id="PNR37240.1"/>
    </source>
</evidence>
<dbReference type="InParanoid" id="A0A2K1J6U0"/>
<feature type="region of interest" description="Disordered" evidence="1">
    <location>
        <begin position="147"/>
        <end position="182"/>
    </location>
</feature>
<organism evidence="2">
    <name type="scientific">Physcomitrium patens</name>
    <name type="common">Spreading-leaved earth moss</name>
    <name type="synonym">Physcomitrella patens</name>
    <dbReference type="NCBI Taxonomy" id="3218"/>
    <lineage>
        <taxon>Eukaryota</taxon>
        <taxon>Viridiplantae</taxon>
        <taxon>Streptophyta</taxon>
        <taxon>Embryophyta</taxon>
        <taxon>Bryophyta</taxon>
        <taxon>Bryophytina</taxon>
        <taxon>Bryopsida</taxon>
        <taxon>Funariidae</taxon>
        <taxon>Funariales</taxon>
        <taxon>Funariaceae</taxon>
        <taxon>Physcomitrium</taxon>
    </lineage>
</organism>
<reference evidence="3" key="3">
    <citation type="submission" date="2020-12" db="UniProtKB">
        <authorList>
            <consortium name="EnsemblPlants"/>
        </authorList>
    </citation>
    <scope>IDENTIFICATION</scope>
</reference>
<feature type="compositionally biased region" description="Basic and acidic residues" evidence="1">
    <location>
        <begin position="163"/>
        <end position="176"/>
    </location>
</feature>
<name>A0A2K1J6U0_PHYPA</name>
<keyword evidence="4" id="KW-1185">Reference proteome</keyword>
<dbReference type="EnsemblPlants" id="Pp3c16_2157V3.1">
    <property type="protein sequence ID" value="Pp3c16_2157V3.1"/>
    <property type="gene ID" value="Pp3c16_2157"/>
</dbReference>
<evidence type="ECO:0000313" key="3">
    <source>
        <dbReference type="EnsemblPlants" id="Pp3c16_2157V3.1"/>
    </source>
</evidence>
<sequence>MYRAILRTNDRWDVAKPIVSCFGFMGFNRCGIDGKRVLHNGHKFGIPSGHSTIDCEADHTDYGGDSDLTIFQATKNQIQGRRLAGQNLLRKHPHLGLSFLKTEYEEVEALVNRVAPDLARYLHTHYPDHHHGTIPPKQVAVLPSIPEESPKQHLQRSGNEETTETKDEIEHLDNPERNPPLRIELPPDRLNSYKGKMHQLSNFMVLGYVSGRNPTVGLNTTAGRRRRYRIYSRVQ</sequence>
<gene>
    <name evidence="2" type="ORF">PHYPA_020348</name>
</gene>
<accession>A0A2K1J6U0</accession>
<dbReference type="Gramene" id="Pp3c16_2157V3.1">
    <property type="protein sequence ID" value="Pp3c16_2157V3.1"/>
    <property type="gene ID" value="Pp3c16_2157"/>
</dbReference>
<dbReference type="EMBL" id="ABEU02000016">
    <property type="protein sequence ID" value="PNR37240.1"/>
    <property type="molecule type" value="Genomic_DNA"/>
</dbReference>
<dbReference type="Proteomes" id="UP000006727">
    <property type="component" value="Chromosome 16"/>
</dbReference>